<sequence length="51" mass="5984">MRLLIQWLDTMAKDMEKFRGDLYSEGAAKSYRLTLQLLESGIFKVEDSKKE</sequence>
<gene>
    <name evidence="1" type="ORF">LUCI_2462</name>
</gene>
<proteinExistence type="predicted"/>
<organism evidence="1 2">
    <name type="scientific">Lucifera butyrica</name>
    <dbReference type="NCBI Taxonomy" id="1351585"/>
    <lineage>
        <taxon>Bacteria</taxon>
        <taxon>Bacillati</taxon>
        <taxon>Bacillota</taxon>
        <taxon>Negativicutes</taxon>
        <taxon>Veillonellales</taxon>
        <taxon>Veillonellaceae</taxon>
        <taxon>Lucifera</taxon>
    </lineage>
</organism>
<dbReference type="Proteomes" id="UP000277811">
    <property type="component" value="Unassembled WGS sequence"/>
</dbReference>
<reference evidence="1 2" key="1">
    <citation type="submission" date="2018-06" db="EMBL/GenBank/DDBJ databases">
        <authorList>
            <person name="Strepis N."/>
        </authorList>
    </citation>
    <scope>NUCLEOTIDE SEQUENCE [LARGE SCALE GENOMIC DNA]</scope>
    <source>
        <strain evidence="1">LUCI</strain>
    </source>
</reference>
<dbReference type="AlphaFoldDB" id="A0A498RDE6"/>
<dbReference type="RefSeq" id="WP_165865979.1">
    <property type="nucleotide sequence ID" value="NZ_UPPP01000072.1"/>
</dbReference>
<keyword evidence="2" id="KW-1185">Reference proteome</keyword>
<accession>A0A498RDE6</accession>
<name>A0A498RDE6_9FIRM</name>
<dbReference type="EMBL" id="UPPP01000072">
    <property type="protein sequence ID" value="VBB07218.1"/>
    <property type="molecule type" value="Genomic_DNA"/>
</dbReference>
<evidence type="ECO:0000313" key="2">
    <source>
        <dbReference type="Proteomes" id="UP000277811"/>
    </source>
</evidence>
<evidence type="ECO:0000313" key="1">
    <source>
        <dbReference type="EMBL" id="VBB07218.1"/>
    </source>
</evidence>
<protein>
    <submittedName>
        <fullName evidence="1">Uncharacterized protein</fullName>
    </submittedName>
</protein>